<sequence length="66" mass="7482">MLASKRQGRRRQDGSADRRNNFFGWRQGAVYPIPMDVNMTVSGDVAVYKSAERADEKPLDIRPTKA</sequence>
<keyword evidence="3" id="KW-1185">Reference proteome</keyword>
<accession>A0A246JNW8</accession>
<dbReference type="Proteomes" id="UP000197361">
    <property type="component" value="Unassembled WGS sequence"/>
</dbReference>
<gene>
    <name evidence="2" type="ORF">CDQ92_15530</name>
</gene>
<dbReference type="AlphaFoldDB" id="A0A246JNW8"/>
<evidence type="ECO:0000313" key="3">
    <source>
        <dbReference type="Proteomes" id="UP000197361"/>
    </source>
</evidence>
<feature type="compositionally biased region" description="Basic and acidic residues" evidence="1">
    <location>
        <begin position="10"/>
        <end position="20"/>
    </location>
</feature>
<reference evidence="2 3" key="1">
    <citation type="journal article" date="2010" name="Int. J. Syst. Evol. Microbiol.">
        <title>Sphingopyxis bauzanensis sp. nov., a psychrophilic bacterium isolated from soil.</title>
        <authorList>
            <person name="Zhang D.C."/>
            <person name="Liu H.C."/>
            <person name="Xin Y.H."/>
            <person name="Zhou Y.G."/>
            <person name="Schinner F."/>
            <person name="Margesin R."/>
        </authorList>
    </citation>
    <scope>NUCLEOTIDE SEQUENCE [LARGE SCALE GENOMIC DNA]</scope>
    <source>
        <strain evidence="2 3">DSM 22271</strain>
    </source>
</reference>
<organism evidence="2 3">
    <name type="scientific">Sphingopyxis bauzanensis</name>
    <dbReference type="NCBI Taxonomy" id="651663"/>
    <lineage>
        <taxon>Bacteria</taxon>
        <taxon>Pseudomonadati</taxon>
        <taxon>Pseudomonadota</taxon>
        <taxon>Alphaproteobacteria</taxon>
        <taxon>Sphingomonadales</taxon>
        <taxon>Sphingomonadaceae</taxon>
        <taxon>Sphingopyxis</taxon>
    </lineage>
</organism>
<feature type="region of interest" description="Disordered" evidence="1">
    <location>
        <begin position="1"/>
        <end position="20"/>
    </location>
</feature>
<dbReference type="EMBL" id="NISK01000004">
    <property type="protein sequence ID" value="OWQ94503.1"/>
    <property type="molecule type" value="Genomic_DNA"/>
</dbReference>
<evidence type="ECO:0000256" key="1">
    <source>
        <dbReference type="SAM" id="MobiDB-lite"/>
    </source>
</evidence>
<name>A0A246JNW8_9SPHN</name>
<protein>
    <submittedName>
        <fullName evidence="2">Uncharacterized protein</fullName>
    </submittedName>
</protein>
<evidence type="ECO:0000313" key="2">
    <source>
        <dbReference type="EMBL" id="OWQ94503.1"/>
    </source>
</evidence>
<comment type="caution">
    <text evidence="2">The sequence shown here is derived from an EMBL/GenBank/DDBJ whole genome shotgun (WGS) entry which is preliminary data.</text>
</comment>
<proteinExistence type="predicted"/>